<dbReference type="STRING" id="1297569.MESS2_740071"/>
<dbReference type="EMBL" id="CAUM01000144">
    <property type="protein sequence ID" value="CCV08444.1"/>
    <property type="molecule type" value="Genomic_DNA"/>
</dbReference>
<organism evidence="1 2">
    <name type="scientific">Mesorhizobium metallidurans STM 2683</name>
    <dbReference type="NCBI Taxonomy" id="1297569"/>
    <lineage>
        <taxon>Bacteria</taxon>
        <taxon>Pseudomonadati</taxon>
        <taxon>Pseudomonadota</taxon>
        <taxon>Alphaproteobacteria</taxon>
        <taxon>Hyphomicrobiales</taxon>
        <taxon>Phyllobacteriaceae</taxon>
        <taxon>Mesorhizobium</taxon>
    </lineage>
</organism>
<evidence type="ECO:0000313" key="1">
    <source>
        <dbReference type="EMBL" id="CCV08444.1"/>
    </source>
</evidence>
<evidence type="ECO:0000313" key="2">
    <source>
        <dbReference type="Proteomes" id="UP000012062"/>
    </source>
</evidence>
<gene>
    <name evidence="1" type="ORF">MESS2_740071</name>
</gene>
<dbReference type="Proteomes" id="UP000012062">
    <property type="component" value="Unassembled WGS sequence"/>
</dbReference>
<accession>M5ETY0</accession>
<sequence length="124" mass="12909">MRLLHFVVESADERACAQSSTTRCCRRAVKGVGTVKRFALTISMLAGLVACATPPDKIAGVPNAGPCTQADRERLAIVTNQQNKAVTGDALGVFLIGVPVSSMSGGDHETEIAILKGRCGAPKT</sequence>
<protein>
    <submittedName>
        <fullName evidence="1">Uncharacterized protein</fullName>
    </submittedName>
</protein>
<dbReference type="AlphaFoldDB" id="M5ETY0"/>
<name>M5ETY0_9HYPH</name>
<comment type="caution">
    <text evidence="1">The sequence shown here is derived from an EMBL/GenBank/DDBJ whole genome shotgun (WGS) entry which is preliminary data.</text>
</comment>
<proteinExistence type="predicted"/>
<keyword evidence="2" id="KW-1185">Reference proteome</keyword>
<reference evidence="1 2" key="1">
    <citation type="submission" date="2013-02" db="EMBL/GenBank/DDBJ databases">
        <authorList>
            <person name="Genoscope - CEA"/>
        </authorList>
    </citation>
    <scope>NUCLEOTIDE SEQUENCE [LARGE SCALE GENOMIC DNA]</scope>
    <source>
        <strain evidence="1 2">STM 2683</strain>
    </source>
</reference>